<evidence type="ECO:0000313" key="2">
    <source>
        <dbReference type="Proteomes" id="UP000230002"/>
    </source>
</evidence>
<dbReference type="AlphaFoldDB" id="A0A2G8S8A7"/>
<dbReference type="OrthoDB" id="3226519at2759"/>
<comment type="caution">
    <text evidence="1">The sequence shown here is derived from an EMBL/GenBank/DDBJ whole genome shotgun (WGS) entry which is preliminary data.</text>
</comment>
<sequence>MLSPTPRRPRVISHIPYLLPTCIPPCTAQIIMQFTSLIPVAAALFASANAALIGSAGPAKCASETVAYEGLIGKDNNVKFVASRCNDAPHVSANGVISKRQSSNGTVSDVCGASCNTFCFSGGSGGPNQADCQVIADALLYDSQNTGPLFNITAAGTPTDKITMQYQSCLTYFLNQDSSDLEYCRSDWSSLVTWLSSDCDSANSAHGGLCVAADQRWYIQVQNTSG</sequence>
<gene>
    <name evidence="1" type="ORF">GSI_07902</name>
</gene>
<organism evidence="1 2">
    <name type="scientific">Ganoderma sinense ZZ0214-1</name>
    <dbReference type="NCBI Taxonomy" id="1077348"/>
    <lineage>
        <taxon>Eukaryota</taxon>
        <taxon>Fungi</taxon>
        <taxon>Dikarya</taxon>
        <taxon>Basidiomycota</taxon>
        <taxon>Agaricomycotina</taxon>
        <taxon>Agaricomycetes</taxon>
        <taxon>Polyporales</taxon>
        <taxon>Polyporaceae</taxon>
        <taxon>Ganoderma</taxon>
    </lineage>
</organism>
<protein>
    <submittedName>
        <fullName evidence="1">Uncharacterized protein</fullName>
    </submittedName>
</protein>
<proteinExistence type="predicted"/>
<name>A0A2G8S8A7_9APHY</name>
<reference evidence="1 2" key="1">
    <citation type="journal article" date="2015" name="Sci. Rep.">
        <title>Chromosome-level genome map provides insights into diverse defense mechanisms in the medicinal fungus Ganoderma sinense.</title>
        <authorList>
            <person name="Zhu Y."/>
            <person name="Xu J."/>
            <person name="Sun C."/>
            <person name="Zhou S."/>
            <person name="Xu H."/>
            <person name="Nelson D.R."/>
            <person name="Qian J."/>
            <person name="Song J."/>
            <person name="Luo H."/>
            <person name="Xiang L."/>
            <person name="Li Y."/>
            <person name="Xu Z."/>
            <person name="Ji A."/>
            <person name="Wang L."/>
            <person name="Lu S."/>
            <person name="Hayward A."/>
            <person name="Sun W."/>
            <person name="Li X."/>
            <person name="Schwartz D.C."/>
            <person name="Wang Y."/>
            <person name="Chen S."/>
        </authorList>
    </citation>
    <scope>NUCLEOTIDE SEQUENCE [LARGE SCALE GENOMIC DNA]</scope>
    <source>
        <strain evidence="1 2">ZZ0214-1</strain>
    </source>
</reference>
<evidence type="ECO:0000313" key="1">
    <source>
        <dbReference type="EMBL" id="PIL29991.1"/>
    </source>
</evidence>
<dbReference type="Proteomes" id="UP000230002">
    <property type="component" value="Unassembled WGS sequence"/>
</dbReference>
<keyword evidence="2" id="KW-1185">Reference proteome</keyword>
<dbReference type="EMBL" id="AYKW01000017">
    <property type="protein sequence ID" value="PIL29991.1"/>
    <property type="molecule type" value="Genomic_DNA"/>
</dbReference>
<accession>A0A2G8S8A7</accession>